<dbReference type="EMBL" id="CAJNNW010014395">
    <property type="protein sequence ID" value="CAE8656562.1"/>
    <property type="molecule type" value="Genomic_DNA"/>
</dbReference>
<dbReference type="AlphaFoldDB" id="A0A813IUY9"/>
<proteinExistence type="predicted"/>
<protein>
    <submittedName>
        <fullName evidence="1">Uncharacterized protein</fullName>
    </submittedName>
</protein>
<evidence type="ECO:0000313" key="1">
    <source>
        <dbReference type="EMBL" id="CAE8656562.1"/>
    </source>
</evidence>
<name>A0A813IUY9_POLGL</name>
<dbReference type="Proteomes" id="UP000626109">
    <property type="component" value="Unassembled WGS sequence"/>
</dbReference>
<reference evidence="1" key="1">
    <citation type="submission" date="2021-02" db="EMBL/GenBank/DDBJ databases">
        <authorList>
            <person name="Dougan E. K."/>
            <person name="Rhodes N."/>
            <person name="Thang M."/>
            <person name="Chan C."/>
        </authorList>
    </citation>
    <scope>NUCLEOTIDE SEQUENCE</scope>
</reference>
<accession>A0A813IUY9</accession>
<sequence>ARVPCIDLGQVRRSSEEESLGSPWKGGLRVLSAVQQSSPQAARMQVAQRGPAQPRFPGQSPALVDQENIAPITNICPFSGDAVVRSQCVPWVP</sequence>
<evidence type="ECO:0000313" key="2">
    <source>
        <dbReference type="Proteomes" id="UP000626109"/>
    </source>
</evidence>
<feature type="non-terminal residue" evidence="1">
    <location>
        <position position="1"/>
    </location>
</feature>
<gene>
    <name evidence="1" type="ORF">PGLA2088_LOCUS12236</name>
</gene>
<comment type="caution">
    <text evidence="1">The sequence shown here is derived from an EMBL/GenBank/DDBJ whole genome shotgun (WGS) entry which is preliminary data.</text>
</comment>
<organism evidence="1 2">
    <name type="scientific">Polarella glacialis</name>
    <name type="common">Dinoflagellate</name>
    <dbReference type="NCBI Taxonomy" id="89957"/>
    <lineage>
        <taxon>Eukaryota</taxon>
        <taxon>Sar</taxon>
        <taxon>Alveolata</taxon>
        <taxon>Dinophyceae</taxon>
        <taxon>Suessiales</taxon>
        <taxon>Suessiaceae</taxon>
        <taxon>Polarella</taxon>
    </lineage>
</organism>
<feature type="non-terminal residue" evidence="1">
    <location>
        <position position="93"/>
    </location>
</feature>